<evidence type="ECO:0000313" key="11">
    <source>
        <dbReference type="Proteomes" id="UP000228909"/>
    </source>
</evidence>
<evidence type="ECO:0000256" key="4">
    <source>
        <dbReference type="ARBA" id="ARBA00022801"/>
    </source>
</evidence>
<dbReference type="PANTHER" id="PTHR47268:SF4">
    <property type="entry name" value="ACYLPHOSPHATASE"/>
    <property type="match status" value="1"/>
</dbReference>
<feature type="active site" evidence="6">
    <location>
        <position position="39"/>
    </location>
</feature>
<dbReference type="PROSITE" id="PS00151">
    <property type="entry name" value="ACYLPHOSPHATASE_2"/>
    <property type="match status" value="1"/>
</dbReference>
<dbReference type="Pfam" id="PF00708">
    <property type="entry name" value="Acylphosphatase"/>
    <property type="match status" value="1"/>
</dbReference>
<evidence type="ECO:0000259" key="9">
    <source>
        <dbReference type="PROSITE" id="PS51160"/>
    </source>
</evidence>
<evidence type="ECO:0000256" key="8">
    <source>
        <dbReference type="RuleBase" id="RU004168"/>
    </source>
</evidence>
<dbReference type="EC" id="3.6.1.7" evidence="2 6"/>
<dbReference type="InterPro" id="IPR001792">
    <property type="entry name" value="Acylphosphatase-like_dom"/>
</dbReference>
<evidence type="ECO:0000256" key="1">
    <source>
        <dbReference type="ARBA" id="ARBA00005614"/>
    </source>
</evidence>
<proteinExistence type="inferred from homology"/>
<protein>
    <recommendedName>
        <fullName evidence="3 6">Acylphosphatase</fullName>
        <ecNumber evidence="2 6">3.6.1.7</ecNumber>
    </recommendedName>
</protein>
<accession>A0A2H0TJB3</accession>
<evidence type="ECO:0000256" key="2">
    <source>
        <dbReference type="ARBA" id="ARBA00012150"/>
    </source>
</evidence>
<keyword evidence="4 6" id="KW-0378">Hydrolase</keyword>
<dbReference type="InterPro" id="IPR020456">
    <property type="entry name" value="Acylphosphatase"/>
</dbReference>
<evidence type="ECO:0000256" key="6">
    <source>
        <dbReference type="PROSITE-ProRule" id="PRU00520"/>
    </source>
</evidence>
<evidence type="ECO:0000256" key="5">
    <source>
        <dbReference type="ARBA" id="ARBA00047645"/>
    </source>
</evidence>
<dbReference type="EMBL" id="PFCK01000044">
    <property type="protein sequence ID" value="PIR71617.1"/>
    <property type="molecule type" value="Genomic_DNA"/>
</dbReference>
<dbReference type="PROSITE" id="PS51160">
    <property type="entry name" value="ACYLPHOSPHATASE_3"/>
    <property type="match status" value="1"/>
</dbReference>
<dbReference type="FunFam" id="3.30.70.100:FF:000012">
    <property type="entry name" value="Acylphosphatase"/>
    <property type="match status" value="1"/>
</dbReference>
<sequence length="94" mass="10972">MPQKVRVHLFVSGLVQGVFFRSKTRARAEELGLFGWVRNLEDGRVEILAEGEKEKLEKLVEWAKKGPDSAKINGLDVEWQEYKGEFKDFEIRYD</sequence>
<comment type="caution">
    <text evidence="10">The sequence shown here is derived from an EMBL/GenBank/DDBJ whole genome shotgun (WGS) entry which is preliminary data.</text>
</comment>
<evidence type="ECO:0000313" key="10">
    <source>
        <dbReference type="EMBL" id="PIR71617.1"/>
    </source>
</evidence>
<dbReference type="InterPro" id="IPR036046">
    <property type="entry name" value="Acylphosphatase-like_dom_sf"/>
</dbReference>
<dbReference type="AlphaFoldDB" id="A0A2H0TJB3"/>
<name>A0A2H0TJB3_9BACT</name>
<dbReference type="PRINTS" id="PR00112">
    <property type="entry name" value="ACYLPHPHTASE"/>
</dbReference>
<evidence type="ECO:0000256" key="7">
    <source>
        <dbReference type="RuleBase" id="RU000553"/>
    </source>
</evidence>
<evidence type="ECO:0000256" key="3">
    <source>
        <dbReference type="ARBA" id="ARBA00015991"/>
    </source>
</evidence>
<organism evidence="10 11">
    <name type="scientific">Candidatus Nealsonbacteria bacterium CG10_big_fil_rev_8_21_14_0_10_37_25</name>
    <dbReference type="NCBI Taxonomy" id="1974711"/>
    <lineage>
        <taxon>Bacteria</taxon>
        <taxon>Candidatus Nealsoniibacteriota</taxon>
    </lineage>
</organism>
<dbReference type="Gene3D" id="3.30.70.100">
    <property type="match status" value="1"/>
</dbReference>
<reference evidence="11" key="1">
    <citation type="submission" date="2017-09" db="EMBL/GenBank/DDBJ databases">
        <title>Depth-based differentiation of microbial function through sediment-hosted aquifers and enrichment of novel symbionts in the deep terrestrial subsurface.</title>
        <authorList>
            <person name="Probst A.J."/>
            <person name="Ladd B."/>
            <person name="Jarett J.K."/>
            <person name="Geller-Mcgrath D.E."/>
            <person name="Sieber C.M.K."/>
            <person name="Emerson J.B."/>
            <person name="Anantharaman K."/>
            <person name="Thomas B.C."/>
            <person name="Malmstrom R."/>
            <person name="Stieglmeier M."/>
            <person name="Klingl A."/>
            <person name="Woyke T."/>
            <person name="Ryan C.M."/>
            <person name="Banfield J.F."/>
        </authorList>
    </citation>
    <scope>NUCLEOTIDE SEQUENCE [LARGE SCALE GENOMIC DNA]</scope>
</reference>
<feature type="domain" description="Acylphosphatase-like" evidence="9">
    <location>
        <begin position="6"/>
        <end position="93"/>
    </location>
</feature>
<comment type="similarity">
    <text evidence="1 8">Belongs to the acylphosphatase family.</text>
</comment>
<comment type="catalytic activity">
    <reaction evidence="5 6 7">
        <text>an acyl phosphate + H2O = a carboxylate + phosphate + H(+)</text>
        <dbReference type="Rhea" id="RHEA:14965"/>
        <dbReference type="ChEBI" id="CHEBI:15377"/>
        <dbReference type="ChEBI" id="CHEBI:15378"/>
        <dbReference type="ChEBI" id="CHEBI:29067"/>
        <dbReference type="ChEBI" id="CHEBI:43474"/>
        <dbReference type="ChEBI" id="CHEBI:59918"/>
        <dbReference type="EC" id="3.6.1.7"/>
    </reaction>
</comment>
<feature type="active site" evidence="6">
    <location>
        <position position="21"/>
    </location>
</feature>
<dbReference type="PANTHER" id="PTHR47268">
    <property type="entry name" value="ACYLPHOSPHATASE"/>
    <property type="match status" value="1"/>
</dbReference>
<gene>
    <name evidence="10" type="ORF">COU43_01605</name>
</gene>
<dbReference type="PROSITE" id="PS00150">
    <property type="entry name" value="ACYLPHOSPHATASE_1"/>
    <property type="match status" value="1"/>
</dbReference>
<dbReference type="GO" id="GO:0003998">
    <property type="term" value="F:acylphosphatase activity"/>
    <property type="evidence" value="ECO:0007669"/>
    <property type="project" value="UniProtKB-EC"/>
</dbReference>
<dbReference type="InterPro" id="IPR017968">
    <property type="entry name" value="Acylphosphatase_CS"/>
</dbReference>
<dbReference type="Proteomes" id="UP000228909">
    <property type="component" value="Unassembled WGS sequence"/>
</dbReference>
<dbReference type="SUPFAM" id="SSF54975">
    <property type="entry name" value="Acylphosphatase/BLUF domain-like"/>
    <property type="match status" value="1"/>
</dbReference>